<comment type="caution">
    <text evidence="2">The sequence shown here is derived from an EMBL/GenBank/DDBJ whole genome shotgun (WGS) entry which is preliminary data.</text>
</comment>
<evidence type="ECO:0000313" key="2">
    <source>
        <dbReference type="EMBL" id="KAK9726003.1"/>
    </source>
</evidence>
<name>A0AAW1KZH5_SAPOF</name>
<gene>
    <name evidence="2" type="ORF">RND81_05G183600</name>
</gene>
<dbReference type="EMBL" id="JBDFQZ010000005">
    <property type="protein sequence ID" value="KAK9726003.1"/>
    <property type="molecule type" value="Genomic_DNA"/>
</dbReference>
<reference evidence="2" key="1">
    <citation type="submission" date="2024-03" db="EMBL/GenBank/DDBJ databases">
        <title>WGS assembly of Saponaria officinalis var. Norfolk2.</title>
        <authorList>
            <person name="Jenkins J."/>
            <person name="Shu S."/>
            <person name="Grimwood J."/>
            <person name="Barry K."/>
            <person name="Goodstein D."/>
            <person name="Schmutz J."/>
            <person name="Leebens-Mack J."/>
            <person name="Osbourn A."/>
        </authorList>
    </citation>
    <scope>NUCLEOTIDE SEQUENCE [LARGE SCALE GENOMIC DNA]</scope>
    <source>
        <strain evidence="2">JIC</strain>
    </source>
</reference>
<dbReference type="InterPro" id="IPR039335">
    <property type="entry name" value="SIB1/2"/>
</dbReference>
<feature type="compositionally biased region" description="Low complexity" evidence="1">
    <location>
        <begin position="36"/>
        <end position="51"/>
    </location>
</feature>
<proteinExistence type="predicted"/>
<keyword evidence="3" id="KW-1185">Reference proteome</keyword>
<sequence length="177" mass="19889">MSSENIENPSITISKRVSDKQLLVAKNKSSKKSTTKAKVISNNKRNNNNNNQPLKVVYISNPIKFKVNADEFQALVQGLTGRDATEWTDCNNNNNHNHHNNYLGEEVSPVDDSGLDQDDEVIEVQHEPLMDDDQVQMDGYDGSSEINLDYFGPFDGDDEDKGHMISYNYGGFPSIFD</sequence>
<dbReference type="PANTHER" id="PTHR33624:SF2">
    <property type="entry name" value="SIGMA FACTOR BINDING PROTEIN 1, CHLOROPLASTIC"/>
    <property type="match status" value="1"/>
</dbReference>
<protein>
    <recommendedName>
        <fullName evidence="4">VQ domain-containing protein</fullName>
    </recommendedName>
</protein>
<evidence type="ECO:0008006" key="4">
    <source>
        <dbReference type="Google" id="ProtNLM"/>
    </source>
</evidence>
<accession>A0AAW1KZH5</accession>
<dbReference type="AlphaFoldDB" id="A0AAW1KZH5"/>
<organism evidence="2 3">
    <name type="scientific">Saponaria officinalis</name>
    <name type="common">Common soapwort</name>
    <name type="synonym">Lychnis saponaria</name>
    <dbReference type="NCBI Taxonomy" id="3572"/>
    <lineage>
        <taxon>Eukaryota</taxon>
        <taxon>Viridiplantae</taxon>
        <taxon>Streptophyta</taxon>
        <taxon>Embryophyta</taxon>
        <taxon>Tracheophyta</taxon>
        <taxon>Spermatophyta</taxon>
        <taxon>Magnoliopsida</taxon>
        <taxon>eudicotyledons</taxon>
        <taxon>Gunneridae</taxon>
        <taxon>Pentapetalae</taxon>
        <taxon>Caryophyllales</taxon>
        <taxon>Caryophyllaceae</taxon>
        <taxon>Caryophylleae</taxon>
        <taxon>Saponaria</taxon>
    </lineage>
</organism>
<evidence type="ECO:0000256" key="1">
    <source>
        <dbReference type="SAM" id="MobiDB-lite"/>
    </source>
</evidence>
<evidence type="ECO:0000313" key="3">
    <source>
        <dbReference type="Proteomes" id="UP001443914"/>
    </source>
</evidence>
<feature type="region of interest" description="Disordered" evidence="1">
    <location>
        <begin position="25"/>
        <end position="53"/>
    </location>
</feature>
<dbReference type="Proteomes" id="UP001443914">
    <property type="component" value="Unassembled WGS sequence"/>
</dbReference>
<dbReference type="PANTHER" id="PTHR33624">
    <property type="entry name" value="SIGMA FACTOR BINDING PROTEIN 1, CHLOROPLASTIC"/>
    <property type="match status" value="1"/>
</dbReference>